<dbReference type="Proteomes" id="UP001458880">
    <property type="component" value="Unassembled WGS sequence"/>
</dbReference>
<accession>A0AAW1JDP8</accession>
<dbReference type="AlphaFoldDB" id="A0AAW1JDP8"/>
<gene>
    <name evidence="1" type="ORF">QE152_g30784</name>
</gene>
<name>A0AAW1JDP8_POPJA</name>
<proteinExistence type="predicted"/>
<evidence type="ECO:0000313" key="2">
    <source>
        <dbReference type="Proteomes" id="UP001458880"/>
    </source>
</evidence>
<reference evidence="1 2" key="1">
    <citation type="journal article" date="2024" name="BMC Genomics">
        <title>De novo assembly and annotation of Popillia japonica's genome with initial clues to its potential as an invasive pest.</title>
        <authorList>
            <person name="Cucini C."/>
            <person name="Boschi S."/>
            <person name="Funari R."/>
            <person name="Cardaioli E."/>
            <person name="Iannotti N."/>
            <person name="Marturano G."/>
            <person name="Paoli F."/>
            <person name="Bruttini M."/>
            <person name="Carapelli A."/>
            <person name="Frati F."/>
            <person name="Nardi F."/>
        </authorList>
    </citation>
    <scope>NUCLEOTIDE SEQUENCE [LARGE SCALE GENOMIC DNA]</scope>
    <source>
        <strain evidence="1">DMR45628</strain>
    </source>
</reference>
<evidence type="ECO:0000313" key="1">
    <source>
        <dbReference type="EMBL" id="KAK9701153.1"/>
    </source>
</evidence>
<keyword evidence="2" id="KW-1185">Reference proteome</keyword>
<comment type="caution">
    <text evidence="1">The sequence shown here is derived from an EMBL/GenBank/DDBJ whole genome shotgun (WGS) entry which is preliminary data.</text>
</comment>
<organism evidence="1 2">
    <name type="scientific">Popillia japonica</name>
    <name type="common">Japanese beetle</name>
    <dbReference type="NCBI Taxonomy" id="7064"/>
    <lineage>
        <taxon>Eukaryota</taxon>
        <taxon>Metazoa</taxon>
        <taxon>Ecdysozoa</taxon>
        <taxon>Arthropoda</taxon>
        <taxon>Hexapoda</taxon>
        <taxon>Insecta</taxon>
        <taxon>Pterygota</taxon>
        <taxon>Neoptera</taxon>
        <taxon>Endopterygota</taxon>
        <taxon>Coleoptera</taxon>
        <taxon>Polyphaga</taxon>
        <taxon>Scarabaeiformia</taxon>
        <taxon>Scarabaeidae</taxon>
        <taxon>Rutelinae</taxon>
        <taxon>Popillia</taxon>
    </lineage>
</organism>
<dbReference type="EMBL" id="JASPKY010000420">
    <property type="protein sequence ID" value="KAK9701153.1"/>
    <property type="molecule type" value="Genomic_DNA"/>
</dbReference>
<sequence>MSEEYLRIIWDQRLSLRLFEHAKKEYKKDVETGTNWKSKDEKGTRSHIKKMLRQVLTGKAKTRKEQEAITVTPQAIPGFVMNNRPKANALSSYVCICQCYE</sequence>
<protein>
    <submittedName>
        <fullName evidence="1">Uncharacterized protein</fullName>
    </submittedName>
</protein>